<feature type="coiled-coil region" evidence="1">
    <location>
        <begin position="62"/>
        <end position="89"/>
    </location>
</feature>
<dbReference type="EMBL" id="SNRY01001593">
    <property type="protein sequence ID" value="KAA6329801.1"/>
    <property type="molecule type" value="Genomic_DNA"/>
</dbReference>
<gene>
    <name evidence="2" type="ORF">EZS27_021420</name>
</gene>
<dbReference type="AlphaFoldDB" id="A0A5J4RA14"/>
<evidence type="ECO:0000313" key="2">
    <source>
        <dbReference type="EMBL" id="KAA6329801.1"/>
    </source>
</evidence>
<proteinExistence type="predicted"/>
<protein>
    <submittedName>
        <fullName evidence="2">Uncharacterized protein</fullName>
    </submittedName>
</protein>
<sequence>MIYKYYNYSAFDSNRILEFSKILNIPITYWFNEIPSNSQSIVNGNKSAASIYGNANVVELVNKDKDKEIEHLKTLLEEKERTIQILMNK</sequence>
<accession>A0A5J4RA14</accession>
<comment type="caution">
    <text evidence="2">The sequence shown here is derived from an EMBL/GenBank/DDBJ whole genome shotgun (WGS) entry which is preliminary data.</text>
</comment>
<evidence type="ECO:0000256" key="1">
    <source>
        <dbReference type="SAM" id="Coils"/>
    </source>
</evidence>
<name>A0A5J4RA14_9ZZZZ</name>
<organism evidence="2">
    <name type="scientific">termite gut metagenome</name>
    <dbReference type="NCBI Taxonomy" id="433724"/>
    <lineage>
        <taxon>unclassified sequences</taxon>
        <taxon>metagenomes</taxon>
        <taxon>organismal metagenomes</taxon>
    </lineage>
</organism>
<reference evidence="2" key="1">
    <citation type="submission" date="2019-03" db="EMBL/GenBank/DDBJ databases">
        <title>Single cell metagenomics reveals metabolic interactions within the superorganism composed of flagellate Streblomastix strix and complex community of Bacteroidetes bacteria on its surface.</title>
        <authorList>
            <person name="Treitli S.C."/>
            <person name="Kolisko M."/>
            <person name="Husnik F."/>
            <person name="Keeling P."/>
            <person name="Hampl V."/>
        </authorList>
    </citation>
    <scope>NUCLEOTIDE SEQUENCE</scope>
    <source>
        <strain evidence="2">STM</strain>
    </source>
</reference>
<keyword evidence="1" id="KW-0175">Coiled coil</keyword>